<protein>
    <submittedName>
        <fullName evidence="1">Uncharacterized protein</fullName>
    </submittedName>
</protein>
<name>A0ABP3XPM2_9SPHN</name>
<dbReference type="Proteomes" id="UP001500738">
    <property type="component" value="Unassembled WGS sequence"/>
</dbReference>
<gene>
    <name evidence="1" type="ORF">GCM10009115_33970</name>
</gene>
<evidence type="ECO:0000313" key="2">
    <source>
        <dbReference type="Proteomes" id="UP001500738"/>
    </source>
</evidence>
<comment type="caution">
    <text evidence="1">The sequence shown here is derived from an EMBL/GenBank/DDBJ whole genome shotgun (WGS) entry which is preliminary data.</text>
</comment>
<organism evidence="1 2">
    <name type="scientific">Sphingopyxis soli</name>
    <dbReference type="NCBI Taxonomy" id="592051"/>
    <lineage>
        <taxon>Bacteria</taxon>
        <taxon>Pseudomonadati</taxon>
        <taxon>Pseudomonadota</taxon>
        <taxon>Alphaproteobacteria</taxon>
        <taxon>Sphingomonadales</taxon>
        <taxon>Sphingomonadaceae</taxon>
        <taxon>Sphingopyxis</taxon>
    </lineage>
</organism>
<dbReference type="EMBL" id="BAAAFE010000013">
    <property type="protein sequence ID" value="GAA0867163.1"/>
    <property type="molecule type" value="Genomic_DNA"/>
</dbReference>
<proteinExistence type="predicted"/>
<evidence type="ECO:0000313" key="1">
    <source>
        <dbReference type="EMBL" id="GAA0867163.1"/>
    </source>
</evidence>
<keyword evidence="2" id="KW-1185">Reference proteome</keyword>
<reference evidence="2" key="1">
    <citation type="journal article" date="2019" name="Int. J. Syst. Evol. Microbiol.">
        <title>The Global Catalogue of Microorganisms (GCM) 10K type strain sequencing project: providing services to taxonomists for standard genome sequencing and annotation.</title>
        <authorList>
            <consortium name="The Broad Institute Genomics Platform"/>
            <consortium name="The Broad Institute Genome Sequencing Center for Infectious Disease"/>
            <person name="Wu L."/>
            <person name="Ma J."/>
        </authorList>
    </citation>
    <scope>NUCLEOTIDE SEQUENCE [LARGE SCALE GENOMIC DNA]</scope>
    <source>
        <strain evidence="2">JCM 15910</strain>
    </source>
</reference>
<sequence>MPSALAQADAGGVEARGVGRRHILVEVQNRAPTAEWLFGEGAAIAGYFESIGGVNPQIGIDRGPVGIDD</sequence>
<accession>A0ABP3XPM2</accession>